<gene>
    <name evidence="10" type="ORF">g.22057</name>
</gene>
<dbReference type="AlphaFoldDB" id="A0A1B6JSV6"/>
<keyword evidence="5" id="KW-0653">Protein transport</keyword>
<comment type="similarity">
    <text evidence="2">Belongs to the COG7 family.</text>
</comment>
<dbReference type="GO" id="GO:0017119">
    <property type="term" value="C:Golgi transport complex"/>
    <property type="evidence" value="ECO:0007669"/>
    <property type="project" value="InterPro"/>
</dbReference>
<evidence type="ECO:0000256" key="4">
    <source>
        <dbReference type="ARBA" id="ARBA00022448"/>
    </source>
</evidence>
<dbReference type="GO" id="GO:0007030">
    <property type="term" value="P:Golgi organization"/>
    <property type="evidence" value="ECO:0007669"/>
    <property type="project" value="TreeGrafter"/>
</dbReference>
<sequence>MDISAFSDDSFDPKEWINKTFQTADTQDNKAVIVNTMVKKLQLYVQQVNNALEETSQQVLQSLPRIMRDSEMLHQEAVTLRDRMQSVRQEIAKVEKDTGEAMATLERLDIAKTRLQSSKEALHEADNWTVLAADIEEVFESNNIEQIASKLVSMQQSLNILASASDYEERKLQLEGLKNRLEAIASPHLVQAFTSGSIDQARKFVEIFSAMERLPQLLKYYHKCQKGVLCQQWRCLVEEQDLTVSEWMNSYYDSLLLNWQQQVKWYQQVFGSVGSLGEVYADVLLSLDPSLNVCIDAALKQHNQPLLFLMELKQLTATFAHNLHSAITSQGKTDSWPKIAKAIYAPYIPYVAKYASLEEQHLSQQLTALKVSKDDLMDSVQGLGQSIASASSIAGEALKRCLHFTEGTGFCGLVRALQVYWHGYLEQYSSVLRQLELRKGLQEDWNMFQMCLTLLQTSGELLGEIKRFDAELIQSLLSTNRKSSLAEFAPLLLSTSHKSELDQLIASVLSGEQSTLLESVITALEKLCRDVHFTTHQVILAPISAQLERWTVDSSDTSAPDLPDYSFTPQEFITQIGNYLMTLPQHLEPFLLHENPSLTAALRVAGVDGGAGGGEGGSAELLLGAVARGTCQAFTDRILSVCELPPNTCKQLATDIGYLGNVLEDLGFGLTDSLRQIATLLQLPADNYQSQSTGCSAKLVAAVRQMRNITSS</sequence>
<accession>A0A1B6JSV6</accession>
<keyword evidence="7" id="KW-0472">Membrane</keyword>
<evidence type="ECO:0000256" key="6">
    <source>
        <dbReference type="ARBA" id="ARBA00023034"/>
    </source>
</evidence>
<keyword evidence="4" id="KW-0813">Transport</keyword>
<organism evidence="10">
    <name type="scientific">Homalodisca liturata</name>
    <dbReference type="NCBI Taxonomy" id="320908"/>
    <lineage>
        <taxon>Eukaryota</taxon>
        <taxon>Metazoa</taxon>
        <taxon>Ecdysozoa</taxon>
        <taxon>Arthropoda</taxon>
        <taxon>Hexapoda</taxon>
        <taxon>Insecta</taxon>
        <taxon>Pterygota</taxon>
        <taxon>Neoptera</taxon>
        <taxon>Paraneoptera</taxon>
        <taxon>Hemiptera</taxon>
        <taxon>Auchenorrhyncha</taxon>
        <taxon>Membracoidea</taxon>
        <taxon>Cicadellidae</taxon>
        <taxon>Cicadellinae</taxon>
        <taxon>Proconiini</taxon>
        <taxon>Homalodisca</taxon>
    </lineage>
</organism>
<dbReference type="GO" id="GO:0006886">
    <property type="term" value="P:intracellular protein transport"/>
    <property type="evidence" value="ECO:0007669"/>
    <property type="project" value="InterPro"/>
</dbReference>
<dbReference type="EMBL" id="GECU01005459">
    <property type="protein sequence ID" value="JAT02248.1"/>
    <property type="molecule type" value="Transcribed_RNA"/>
</dbReference>
<evidence type="ECO:0000256" key="9">
    <source>
        <dbReference type="SAM" id="Coils"/>
    </source>
</evidence>
<feature type="coiled-coil region" evidence="9">
    <location>
        <begin position="38"/>
        <end position="97"/>
    </location>
</feature>
<evidence type="ECO:0000256" key="8">
    <source>
        <dbReference type="ARBA" id="ARBA00031345"/>
    </source>
</evidence>
<evidence type="ECO:0000313" key="10">
    <source>
        <dbReference type="EMBL" id="JAT02248.1"/>
    </source>
</evidence>
<proteinExistence type="inferred from homology"/>
<keyword evidence="9" id="KW-0175">Coiled coil</keyword>
<comment type="subcellular location">
    <subcellularLocation>
        <location evidence="1">Golgi apparatus membrane</location>
        <topology evidence="1">Peripheral membrane protein</topology>
    </subcellularLocation>
</comment>
<evidence type="ECO:0000256" key="1">
    <source>
        <dbReference type="ARBA" id="ARBA00004395"/>
    </source>
</evidence>
<dbReference type="PANTHER" id="PTHR21443">
    <property type="entry name" value="CONSERVED OLIGOMERIC GOLGI COMPLEX COMPONENT 7"/>
    <property type="match status" value="1"/>
</dbReference>
<dbReference type="InterPro" id="IPR019335">
    <property type="entry name" value="COG7"/>
</dbReference>
<evidence type="ECO:0000256" key="7">
    <source>
        <dbReference type="ARBA" id="ARBA00023136"/>
    </source>
</evidence>
<evidence type="ECO:0000256" key="2">
    <source>
        <dbReference type="ARBA" id="ARBA00005831"/>
    </source>
</evidence>
<evidence type="ECO:0000256" key="5">
    <source>
        <dbReference type="ARBA" id="ARBA00022927"/>
    </source>
</evidence>
<dbReference type="GO" id="GO:0000139">
    <property type="term" value="C:Golgi membrane"/>
    <property type="evidence" value="ECO:0007669"/>
    <property type="project" value="UniProtKB-SubCell"/>
</dbReference>
<dbReference type="PANTHER" id="PTHR21443:SF0">
    <property type="entry name" value="CONSERVED OLIGOMERIC GOLGI COMPLEX SUBUNIT 7"/>
    <property type="match status" value="1"/>
</dbReference>
<evidence type="ECO:0000256" key="3">
    <source>
        <dbReference type="ARBA" id="ARBA00020984"/>
    </source>
</evidence>
<dbReference type="Pfam" id="PF10191">
    <property type="entry name" value="COG7"/>
    <property type="match status" value="2"/>
</dbReference>
<name>A0A1B6JSV6_9HEMI</name>
<reference evidence="10" key="1">
    <citation type="submission" date="2015-11" db="EMBL/GenBank/DDBJ databases">
        <title>De novo transcriptome assembly of four potential Pierce s Disease insect vectors from Arizona vineyards.</title>
        <authorList>
            <person name="Tassone E.E."/>
        </authorList>
    </citation>
    <scope>NUCLEOTIDE SEQUENCE</scope>
</reference>
<keyword evidence="6" id="KW-0333">Golgi apparatus</keyword>
<protein>
    <recommendedName>
        <fullName evidence="3">Conserved oligomeric Golgi complex subunit 7</fullName>
    </recommendedName>
    <alternativeName>
        <fullName evidence="8">Component of oligomeric Golgi complex 7</fullName>
    </alternativeName>
</protein>
<dbReference type="GO" id="GO:0006890">
    <property type="term" value="P:retrograde vesicle-mediated transport, Golgi to endoplasmic reticulum"/>
    <property type="evidence" value="ECO:0007669"/>
    <property type="project" value="TreeGrafter"/>
</dbReference>